<reference evidence="2 3" key="1">
    <citation type="submission" date="2015-12" db="EMBL/GenBank/DDBJ databases">
        <title>Draft genome sequence of Moniliophthora roreri, the causal agent of frosty pod rot of cacao.</title>
        <authorList>
            <person name="Aime M.C."/>
            <person name="Diaz-Valderrama J.R."/>
            <person name="Kijpornyongpan T."/>
            <person name="Phillips-Mora W."/>
        </authorList>
    </citation>
    <scope>NUCLEOTIDE SEQUENCE [LARGE SCALE GENOMIC DNA]</scope>
    <source>
        <strain evidence="2 3">MCA 2952</strain>
    </source>
</reference>
<dbReference type="AlphaFoldDB" id="A0A0W0FA97"/>
<evidence type="ECO:0000313" key="3">
    <source>
        <dbReference type="Proteomes" id="UP000054988"/>
    </source>
</evidence>
<dbReference type="InterPro" id="IPR028116">
    <property type="entry name" value="Cis-CaaD-like"/>
</dbReference>
<proteinExistence type="predicted"/>
<dbReference type="eggNOG" id="ENOG502SIGP">
    <property type="taxonomic scope" value="Eukaryota"/>
</dbReference>
<dbReference type="Proteomes" id="UP000054988">
    <property type="component" value="Unassembled WGS sequence"/>
</dbReference>
<comment type="caution">
    <text evidence="2">The sequence shown here is derived from an EMBL/GenBank/DDBJ whole genome shotgun (WGS) entry which is preliminary data.</text>
</comment>
<dbReference type="Pfam" id="PF14832">
    <property type="entry name" value="Tautomerase_3"/>
    <property type="match status" value="1"/>
</dbReference>
<dbReference type="Gene3D" id="3.30.429.10">
    <property type="entry name" value="Macrophage Migration Inhibitory Factor"/>
    <property type="match status" value="1"/>
</dbReference>
<evidence type="ECO:0000259" key="1">
    <source>
        <dbReference type="Pfam" id="PF14832"/>
    </source>
</evidence>
<accession>A0A0W0FA97</accession>
<protein>
    <recommendedName>
        <fullName evidence="1">Tautomerase cis-CaaD-like domain-containing protein</fullName>
    </recommendedName>
</protein>
<feature type="domain" description="Tautomerase cis-CaaD-like" evidence="1">
    <location>
        <begin position="1"/>
        <end position="106"/>
    </location>
</feature>
<name>A0A0W0FA97_MONRR</name>
<dbReference type="InterPro" id="IPR014347">
    <property type="entry name" value="Tautomerase/MIF_sf"/>
</dbReference>
<sequence length="252" mass="28928">MPFHRWYCPPNLYTADEKKAIAAAITDVYKRLPAFYVVVNFINVDRENFFVGGENSDRFVRISIHHLARTLHGYEEKRAWMDKYEKAIEPWTKGKGIDWEVQIANMDALGCDRYNTEHRSQHFGEFGNTSVAFIGHVIGKDAPFMFVAAKDLHTFITRLPAVSSHSPVLSTTHNNAYSIISSEPPPTQRIRQLIDIEIHLRTRHTEYAQIFPFNALRTLSSPFLSTRSFAQLERIKTQEREEGAARGRVFGG</sequence>
<gene>
    <name evidence="2" type="ORF">WG66_14187</name>
</gene>
<organism evidence="2 3">
    <name type="scientific">Moniliophthora roreri</name>
    <name type="common">Frosty pod rot fungus</name>
    <name type="synonym">Monilia roreri</name>
    <dbReference type="NCBI Taxonomy" id="221103"/>
    <lineage>
        <taxon>Eukaryota</taxon>
        <taxon>Fungi</taxon>
        <taxon>Dikarya</taxon>
        <taxon>Basidiomycota</taxon>
        <taxon>Agaricomycotina</taxon>
        <taxon>Agaricomycetes</taxon>
        <taxon>Agaricomycetidae</taxon>
        <taxon>Agaricales</taxon>
        <taxon>Marasmiineae</taxon>
        <taxon>Marasmiaceae</taxon>
        <taxon>Moniliophthora</taxon>
    </lineage>
</organism>
<evidence type="ECO:0000313" key="2">
    <source>
        <dbReference type="EMBL" id="KTB33242.1"/>
    </source>
</evidence>
<dbReference type="EMBL" id="LATX01002183">
    <property type="protein sequence ID" value="KTB33242.1"/>
    <property type="molecule type" value="Genomic_DNA"/>
</dbReference>